<evidence type="ECO:0000259" key="1">
    <source>
        <dbReference type="Pfam" id="PF13443"/>
    </source>
</evidence>
<gene>
    <name evidence="2" type="ORF">G4Y79_20760</name>
</gene>
<dbReference type="SUPFAM" id="SSF47413">
    <property type="entry name" value="lambda repressor-like DNA-binding domains"/>
    <property type="match status" value="1"/>
</dbReference>
<evidence type="ECO:0000313" key="2">
    <source>
        <dbReference type="EMBL" id="QPC82088.1"/>
    </source>
</evidence>
<dbReference type="GO" id="GO:0003677">
    <property type="term" value="F:DNA binding"/>
    <property type="evidence" value="ECO:0007669"/>
    <property type="project" value="InterPro"/>
</dbReference>
<dbReference type="InterPro" id="IPR010982">
    <property type="entry name" value="Lambda_DNA-bd_dom_sf"/>
</dbReference>
<keyword evidence="3" id="KW-1185">Reference proteome</keyword>
<protein>
    <submittedName>
        <fullName evidence="2">Helix-turn-helix domain-containing protein</fullName>
    </submittedName>
</protein>
<organism evidence="2 3">
    <name type="scientific">Phototrophicus methaneseepsis</name>
    <dbReference type="NCBI Taxonomy" id="2710758"/>
    <lineage>
        <taxon>Bacteria</taxon>
        <taxon>Bacillati</taxon>
        <taxon>Chloroflexota</taxon>
        <taxon>Candidatus Thermofontia</taxon>
        <taxon>Phototrophicales</taxon>
        <taxon>Phototrophicaceae</taxon>
        <taxon>Phototrophicus</taxon>
    </lineage>
</organism>
<dbReference type="InterPro" id="IPR001387">
    <property type="entry name" value="Cro/C1-type_HTH"/>
</dbReference>
<dbReference type="Gene3D" id="1.10.260.40">
    <property type="entry name" value="lambda repressor-like DNA-binding domains"/>
    <property type="match status" value="1"/>
</dbReference>
<dbReference type="AlphaFoldDB" id="A0A7S8E887"/>
<sequence length="76" mass="8810">MKSRLKELISRLERERGERIWQKDIATATGLSTKTISRWMSPEPFGQLDPVAITKLCRFLDVEMGDLLYIDELEPS</sequence>
<accession>A0A7S8E887</accession>
<dbReference type="EMBL" id="CP062983">
    <property type="protein sequence ID" value="QPC82088.1"/>
    <property type="molecule type" value="Genomic_DNA"/>
</dbReference>
<dbReference type="RefSeq" id="WP_195170157.1">
    <property type="nucleotide sequence ID" value="NZ_CP062983.1"/>
</dbReference>
<proteinExistence type="predicted"/>
<dbReference type="Proteomes" id="UP000594468">
    <property type="component" value="Chromosome"/>
</dbReference>
<name>A0A7S8E887_9CHLR</name>
<dbReference type="Pfam" id="PF13443">
    <property type="entry name" value="HTH_26"/>
    <property type="match status" value="1"/>
</dbReference>
<feature type="domain" description="HTH cro/C1-type" evidence="1">
    <location>
        <begin position="20"/>
        <end position="70"/>
    </location>
</feature>
<evidence type="ECO:0000313" key="3">
    <source>
        <dbReference type="Proteomes" id="UP000594468"/>
    </source>
</evidence>
<dbReference type="KEGG" id="pmet:G4Y79_20760"/>
<reference evidence="2 3" key="1">
    <citation type="submission" date="2020-02" db="EMBL/GenBank/DDBJ databases">
        <authorList>
            <person name="Zheng R.K."/>
            <person name="Sun C.M."/>
        </authorList>
    </citation>
    <scope>NUCLEOTIDE SEQUENCE [LARGE SCALE GENOMIC DNA]</scope>
    <source>
        <strain evidence="3">rifampicinis</strain>
    </source>
</reference>